<dbReference type="GO" id="GO:0008410">
    <property type="term" value="F:CoA-transferase activity"/>
    <property type="evidence" value="ECO:0007669"/>
    <property type="project" value="TreeGrafter"/>
</dbReference>
<evidence type="ECO:0000313" key="2">
    <source>
        <dbReference type="EMBL" id="CUV03465.1"/>
    </source>
</evidence>
<keyword evidence="1" id="KW-0808">Transferase</keyword>
<dbReference type="InterPro" id="IPR003673">
    <property type="entry name" value="CoA-Trfase_fam_III"/>
</dbReference>
<dbReference type="InterPro" id="IPR050483">
    <property type="entry name" value="CoA-transferase_III_domain"/>
</dbReference>
<reference evidence="2" key="1">
    <citation type="submission" date="2015-10" db="EMBL/GenBank/DDBJ databases">
        <authorList>
            <person name="Gilbert D.G."/>
        </authorList>
    </citation>
    <scope>NUCLEOTIDE SEQUENCE</scope>
</reference>
<gene>
    <name evidence="2" type="ORF">MGWOODY_Clf2314</name>
</gene>
<dbReference type="AlphaFoldDB" id="A0A160VCZ2"/>
<dbReference type="Pfam" id="PF02515">
    <property type="entry name" value="CoA_transf_3"/>
    <property type="match status" value="1"/>
</dbReference>
<dbReference type="InterPro" id="IPR023606">
    <property type="entry name" value="CoA-Trfase_III_dom_1_sf"/>
</dbReference>
<dbReference type="InterPro" id="IPR044855">
    <property type="entry name" value="CoA-Trfase_III_dom3_sf"/>
</dbReference>
<organism evidence="2">
    <name type="scientific">hydrothermal vent metagenome</name>
    <dbReference type="NCBI Taxonomy" id="652676"/>
    <lineage>
        <taxon>unclassified sequences</taxon>
        <taxon>metagenomes</taxon>
        <taxon>ecological metagenomes</taxon>
    </lineage>
</organism>
<dbReference type="Gene3D" id="3.40.50.10540">
    <property type="entry name" value="Crotonobetainyl-coa:carnitine coa-transferase, domain 1"/>
    <property type="match status" value="1"/>
</dbReference>
<dbReference type="Gene3D" id="3.30.1540.10">
    <property type="entry name" value="formyl-coa transferase, domain 3"/>
    <property type="match status" value="1"/>
</dbReference>
<dbReference type="SUPFAM" id="SSF89796">
    <property type="entry name" value="CoA-transferase family III (CaiB/BaiF)"/>
    <property type="match status" value="1"/>
</dbReference>
<dbReference type="EMBL" id="FAXA01000423">
    <property type="protein sequence ID" value="CUV03465.1"/>
    <property type="molecule type" value="Genomic_DNA"/>
</dbReference>
<proteinExistence type="predicted"/>
<dbReference type="PANTHER" id="PTHR48207:SF3">
    <property type="entry name" value="SUCCINATE--HYDROXYMETHYLGLUTARATE COA-TRANSFERASE"/>
    <property type="match status" value="1"/>
</dbReference>
<protein>
    <submittedName>
        <fullName evidence="2">CAIB/BAIF family protein</fullName>
    </submittedName>
</protein>
<dbReference type="PANTHER" id="PTHR48207">
    <property type="entry name" value="SUCCINATE--HYDROXYMETHYLGLUTARATE COA-TRANSFERASE"/>
    <property type="match status" value="1"/>
</dbReference>
<name>A0A160VCZ2_9ZZZZ</name>
<accession>A0A160VCZ2</accession>
<sequence>MTAQRDAGKPLDGVNVLDFCWVAVGPMTTKYLGEYGANVVRVESVKRPGTLRSAAPFKDGVSGINRSAYFASYNVNKMGITVDMRHPRARELMLRMAAWAHLVTENFTPGTLESWELGFAQLKEVNPGIVMFSTSMMGRGGPMEKQPGFGPVLSSLVGLTNLTGWPDRDPVNPYGAYTDFIVPRFAVAAILAGLDRSRRTGEGVHIDMSQLETTLHFSAPVLLDYAVNGREQSRQGNRDPGAAPHGVFHCAGEDRWIAIGCFSDAHWEGLQRTIAPDGSGWPYNPDFTTLLGRKAKEDELERLLSNWTSSWEPGALMETLQSSGVPAGMVNDCRDLFDDAQLQHRGHFQWLDHPEIGPYATDASEMHLSLSPGSLDIPAPLLGEHTAHVLKDLIGLSDDEYKSLEEDGVLE</sequence>
<evidence type="ECO:0000256" key="1">
    <source>
        <dbReference type="ARBA" id="ARBA00022679"/>
    </source>
</evidence>